<accession>A0A517PC56</accession>
<dbReference type="SUPFAM" id="SSF53474">
    <property type="entry name" value="alpha/beta-Hydrolases"/>
    <property type="match status" value="1"/>
</dbReference>
<proteinExistence type="predicted"/>
<dbReference type="GO" id="GO:0052689">
    <property type="term" value="F:carboxylic ester hydrolase activity"/>
    <property type="evidence" value="ECO:0007669"/>
    <property type="project" value="UniProtKB-KW"/>
</dbReference>
<keyword evidence="7" id="KW-1185">Reference proteome</keyword>
<feature type="domain" description="4-O-methyl-glucuronoyl methylesterase-like" evidence="5">
    <location>
        <begin position="226"/>
        <end position="352"/>
    </location>
</feature>
<keyword evidence="3" id="KW-0378">Hydrolase</keyword>
<keyword evidence="2 4" id="KW-0732">Signal</keyword>
<evidence type="ECO:0000256" key="4">
    <source>
        <dbReference type="SAM" id="SignalP"/>
    </source>
</evidence>
<dbReference type="Proteomes" id="UP000318741">
    <property type="component" value="Chromosome"/>
</dbReference>
<evidence type="ECO:0000256" key="1">
    <source>
        <dbReference type="ARBA" id="ARBA00022487"/>
    </source>
</evidence>
<dbReference type="Pfam" id="PF22244">
    <property type="entry name" value="GCE_fung"/>
    <property type="match status" value="1"/>
</dbReference>
<dbReference type="AlphaFoldDB" id="A0A517PC56"/>
<dbReference type="KEGG" id="acaf:CA12_30770"/>
<dbReference type="InterPro" id="IPR054579">
    <property type="entry name" value="GCE-like_dom"/>
</dbReference>
<evidence type="ECO:0000313" key="6">
    <source>
        <dbReference type="EMBL" id="QDT16967.1"/>
    </source>
</evidence>
<feature type="signal peptide" evidence="4">
    <location>
        <begin position="1"/>
        <end position="17"/>
    </location>
</feature>
<protein>
    <recommendedName>
        <fullName evidence="5">4-O-methyl-glucuronoyl methylesterase-like domain-containing protein</fullName>
    </recommendedName>
</protein>
<evidence type="ECO:0000256" key="3">
    <source>
        <dbReference type="ARBA" id="ARBA00022801"/>
    </source>
</evidence>
<name>A0A517PC56_9PLAN</name>
<feature type="chain" id="PRO_5022072379" description="4-O-methyl-glucuronoyl methylesterase-like domain-containing protein" evidence="4">
    <location>
        <begin position="18"/>
        <end position="437"/>
    </location>
</feature>
<dbReference type="EMBL" id="CP036265">
    <property type="protein sequence ID" value="QDT16967.1"/>
    <property type="molecule type" value="Genomic_DNA"/>
</dbReference>
<dbReference type="Gene3D" id="3.40.50.1820">
    <property type="entry name" value="alpha/beta hydrolase"/>
    <property type="match status" value="1"/>
</dbReference>
<evidence type="ECO:0000313" key="7">
    <source>
        <dbReference type="Proteomes" id="UP000318741"/>
    </source>
</evidence>
<evidence type="ECO:0000259" key="5">
    <source>
        <dbReference type="Pfam" id="PF22244"/>
    </source>
</evidence>
<dbReference type="RefSeq" id="WP_145359878.1">
    <property type="nucleotide sequence ID" value="NZ_CP036265.1"/>
</dbReference>
<organism evidence="6 7">
    <name type="scientific">Alienimonas californiensis</name>
    <dbReference type="NCBI Taxonomy" id="2527989"/>
    <lineage>
        <taxon>Bacteria</taxon>
        <taxon>Pseudomonadati</taxon>
        <taxon>Planctomycetota</taxon>
        <taxon>Planctomycetia</taxon>
        <taxon>Planctomycetales</taxon>
        <taxon>Planctomycetaceae</taxon>
        <taxon>Alienimonas</taxon>
    </lineage>
</organism>
<dbReference type="InterPro" id="IPR029058">
    <property type="entry name" value="AB_hydrolase_fold"/>
</dbReference>
<gene>
    <name evidence="6" type="ORF">CA12_30770</name>
</gene>
<reference evidence="6 7" key="1">
    <citation type="submission" date="2019-02" db="EMBL/GenBank/DDBJ databases">
        <title>Deep-cultivation of Planctomycetes and their phenomic and genomic characterization uncovers novel biology.</title>
        <authorList>
            <person name="Wiegand S."/>
            <person name="Jogler M."/>
            <person name="Boedeker C."/>
            <person name="Pinto D."/>
            <person name="Vollmers J."/>
            <person name="Rivas-Marin E."/>
            <person name="Kohn T."/>
            <person name="Peeters S.H."/>
            <person name="Heuer A."/>
            <person name="Rast P."/>
            <person name="Oberbeckmann S."/>
            <person name="Bunk B."/>
            <person name="Jeske O."/>
            <person name="Meyerdierks A."/>
            <person name="Storesund J.E."/>
            <person name="Kallscheuer N."/>
            <person name="Luecker S."/>
            <person name="Lage O.M."/>
            <person name="Pohl T."/>
            <person name="Merkel B.J."/>
            <person name="Hornburger P."/>
            <person name="Mueller R.-W."/>
            <person name="Bruemmer F."/>
            <person name="Labrenz M."/>
            <person name="Spormann A.M."/>
            <person name="Op den Camp H."/>
            <person name="Overmann J."/>
            <person name="Amann R."/>
            <person name="Jetten M.S.M."/>
            <person name="Mascher T."/>
            <person name="Medema M.H."/>
            <person name="Devos D.P."/>
            <person name="Kaster A.-K."/>
            <person name="Ovreas L."/>
            <person name="Rohde M."/>
            <person name="Galperin M.Y."/>
            <person name="Jogler C."/>
        </authorList>
    </citation>
    <scope>NUCLEOTIDE SEQUENCE [LARGE SCALE GENOMIC DNA]</scope>
    <source>
        <strain evidence="6 7">CA12</strain>
    </source>
</reference>
<keyword evidence="1" id="KW-0719">Serine esterase</keyword>
<dbReference type="OrthoDB" id="9809261at2"/>
<sequence length="437" mass="47172" precursor="true">MLAALLLLAAGAPPAEAAEPFPDPALVESMSAATPRYYYREEELPEYTLPPVLGAADSPEAWPARRAEIVRLFEQHVYGVAPPAPDKMTFKSNGMVQQDRGTGERVAEQWRTVRFTCETPTGPFSFPFTIVLPREATLETPVPLFVVIAHPARMEKLGAKDGRTDSFPWEDTDFFPWKAIVKAGFAAAVLPAGELAPDDRATFQTKLLAAYGLPEGVDEGRAADAPGNIAAWAWGASRIVDYAGRSPDIDATKVAVIGHSRGGKTAWWAGARDPRFSVVISNESGCGGAALSRRQYGETVGLLTEVRPHWFCPRYAGYGGPKGTFEEGRMPVDQHLLAAAIAPRAVYAASAARDLNADPYGEFLSLVEANPAFELFGDPALTPADFPPVGGSIVRGRRGYHLRPGGHDLLAEDWARFLRFAKEVWTDDPPPADGSGD</sequence>
<evidence type="ECO:0000256" key="2">
    <source>
        <dbReference type="ARBA" id="ARBA00022729"/>
    </source>
</evidence>